<dbReference type="EMBL" id="CABWLC010000006">
    <property type="protein sequence ID" value="VXA82839.1"/>
    <property type="molecule type" value="Genomic_DNA"/>
</dbReference>
<organism evidence="1 2">
    <name type="scientific">Aeromonas veronii</name>
    <dbReference type="NCBI Taxonomy" id="654"/>
    <lineage>
        <taxon>Bacteria</taxon>
        <taxon>Pseudomonadati</taxon>
        <taxon>Pseudomonadota</taxon>
        <taxon>Gammaproteobacteria</taxon>
        <taxon>Aeromonadales</taxon>
        <taxon>Aeromonadaceae</taxon>
        <taxon>Aeromonas</taxon>
    </lineage>
</organism>
<dbReference type="Proteomes" id="UP000439123">
    <property type="component" value="Unassembled WGS sequence"/>
</dbReference>
<proteinExistence type="predicted"/>
<evidence type="ECO:0000313" key="1">
    <source>
        <dbReference type="EMBL" id="VXA82839.1"/>
    </source>
</evidence>
<accession>A0A653KWH7</accession>
<reference evidence="1 2" key="1">
    <citation type="submission" date="2019-10" db="EMBL/GenBank/DDBJ databases">
        <authorList>
            <person name="Karimi E."/>
        </authorList>
    </citation>
    <scope>NUCLEOTIDE SEQUENCE [LARGE SCALE GENOMIC DNA]</scope>
    <source>
        <strain evidence="1">Aeromonas sp. 8C</strain>
    </source>
</reference>
<gene>
    <name evidence="1" type="ORF">AERO8C_140224</name>
</gene>
<sequence length="281" mass="29935">MSLDHGFVARSLTGLDRIVDIDKGDIQPVHGRQPLPQRLDAVTLGGVMTRGVEVHPHLASGVNGLFGGFAGDKGIDTLLRRQIDVALTAAGAPGHGTDKLGAGIATIEWFTAKALGNQLGKVGTAHRLFQLAHHGDALAVPRLQTATHLNVEQLGELGVVTHLGMDIQRQMVGKQVDIVGQQGLEPTLLHAGDLGRFTAPEVAVMDQDGIGLGSHRRVDKRLTGGDTGHHLANALAPLHLQAVGAVILDGVRFEQMVQYGFEFSMRDHRGPLLRLGPLLYQ</sequence>
<name>A0A653KWH7_AERVE</name>
<dbReference type="AlphaFoldDB" id="A0A653KWH7"/>
<evidence type="ECO:0000313" key="2">
    <source>
        <dbReference type="Proteomes" id="UP000439123"/>
    </source>
</evidence>
<protein>
    <submittedName>
        <fullName evidence="1">Uncharacterized protein</fullName>
    </submittedName>
</protein>